<organism evidence="2 3">
    <name type="scientific">Sphingobacterium spiritivorum ATCC 33300</name>
    <dbReference type="NCBI Taxonomy" id="525372"/>
    <lineage>
        <taxon>Bacteria</taxon>
        <taxon>Pseudomonadati</taxon>
        <taxon>Bacteroidota</taxon>
        <taxon>Sphingobacteriia</taxon>
        <taxon>Sphingobacteriales</taxon>
        <taxon>Sphingobacteriaceae</taxon>
        <taxon>Sphingobacterium</taxon>
    </lineage>
</organism>
<evidence type="ECO:0000256" key="1">
    <source>
        <dbReference type="SAM" id="Phobius"/>
    </source>
</evidence>
<dbReference type="Proteomes" id="UP000006241">
    <property type="component" value="Unassembled WGS sequence"/>
</dbReference>
<dbReference type="HOGENOM" id="CLU_2791852_0_0_10"/>
<reference evidence="2 3" key="1">
    <citation type="submission" date="2009-01" db="EMBL/GenBank/DDBJ databases">
        <authorList>
            <person name="Qin X."/>
            <person name="Bachman B."/>
            <person name="Battles P."/>
            <person name="Bell A."/>
            <person name="Bess C."/>
            <person name="Bickham C."/>
            <person name="Chaboub L."/>
            <person name="Chen D."/>
            <person name="Coyle M."/>
            <person name="Deiros D.R."/>
            <person name="Dinh H."/>
            <person name="Forbes L."/>
            <person name="Fowler G."/>
            <person name="Francisco L."/>
            <person name="Fu Q."/>
            <person name="Gubbala S."/>
            <person name="Hale W."/>
            <person name="Han Y."/>
            <person name="Hemphill L."/>
            <person name="Highlander S.K."/>
            <person name="Hirani K."/>
            <person name="Hogues M."/>
            <person name="Jackson L."/>
            <person name="Jakkamsetti A."/>
            <person name="Javaid M."/>
            <person name="Jiang H."/>
            <person name="Korchina V."/>
            <person name="Kovar C."/>
            <person name="Lara F."/>
            <person name="Lee S."/>
            <person name="Mata R."/>
            <person name="Mathew T."/>
            <person name="Moen C."/>
            <person name="Morales K."/>
            <person name="Munidasa M."/>
            <person name="Nazareth L."/>
            <person name="Ngo R."/>
            <person name="Nguyen L."/>
            <person name="Okwuonu G."/>
            <person name="Ongeri F."/>
            <person name="Patil S."/>
            <person name="Petrosino J."/>
            <person name="Pham C."/>
            <person name="Pham P."/>
            <person name="Pu L.-L."/>
            <person name="Puazo M."/>
            <person name="Raj R."/>
            <person name="Reid J."/>
            <person name="Rouhana J."/>
            <person name="Saada N."/>
            <person name="Shang Y."/>
            <person name="Simmons D."/>
            <person name="Thornton R."/>
            <person name="Warren J."/>
            <person name="Weissenberger G."/>
            <person name="Zhang J."/>
            <person name="Zhang L."/>
            <person name="Zhou C."/>
            <person name="Zhu D."/>
            <person name="Muzny D."/>
            <person name="Worley K."/>
            <person name="Gibbs R."/>
        </authorList>
    </citation>
    <scope>NUCLEOTIDE SEQUENCE [LARGE SCALE GENOMIC DNA]</scope>
    <source>
        <strain evidence="2 3">ATCC 33300</strain>
    </source>
</reference>
<gene>
    <name evidence="2" type="ORF">HMPREF0765_3166</name>
</gene>
<dbReference type="AlphaFoldDB" id="C2G0R0"/>
<accession>C2G0R0</accession>
<protein>
    <submittedName>
        <fullName evidence="2">Uncharacterized protein</fullName>
    </submittedName>
</protein>
<name>C2G0R0_SPHSI</name>
<evidence type="ECO:0000313" key="3">
    <source>
        <dbReference type="Proteomes" id="UP000006241"/>
    </source>
</evidence>
<dbReference type="EMBL" id="ACHB01000071">
    <property type="protein sequence ID" value="EEI91140.1"/>
    <property type="molecule type" value="Genomic_DNA"/>
</dbReference>
<sequence>MSKVSRNVRICIGFNVLIAEVYIPQFLMYRFFRNIGIIWGKITCLQVINFTVFRGFKSGIPASIFVYN</sequence>
<feature type="transmembrane region" description="Helical" evidence="1">
    <location>
        <begin position="12"/>
        <end position="32"/>
    </location>
</feature>
<proteinExistence type="predicted"/>
<comment type="caution">
    <text evidence="2">The sequence shown here is derived from an EMBL/GenBank/DDBJ whole genome shotgun (WGS) entry which is preliminary data.</text>
</comment>
<evidence type="ECO:0000313" key="2">
    <source>
        <dbReference type="EMBL" id="EEI91140.1"/>
    </source>
</evidence>
<keyword evidence="1" id="KW-1133">Transmembrane helix</keyword>
<keyword evidence="1" id="KW-0472">Membrane</keyword>
<keyword evidence="1" id="KW-0812">Transmembrane</keyword>